<dbReference type="Proteomes" id="UP000006044">
    <property type="component" value="Unassembled WGS sequence"/>
</dbReference>
<accession>K0XPQ4</accession>
<dbReference type="PROSITE" id="PS51257">
    <property type="entry name" value="PROKAR_LIPOPROTEIN"/>
    <property type="match status" value="1"/>
</dbReference>
<comment type="caution">
    <text evidence="1">The sequence shown here is derived from an EMBL/GenBank/DDBJ whole genome shotgun (WGS) entry which is preliminary data.</text>
</comment>
<dbReference type="InterPro" id="IPR005077">
    <property type="entry name" value="Peptidase_C11"/>
</dbReference>
<reference evidence="1 2" key="1">
    <citation type="submission" date="2012-08" db="EMBL/GenBank/DDBJ databases">
        <title>The Genome Sequence of Barnesiella intestinihominis YIT 11860.</title>
        <authorList>
            <consortium name="The Broad Institute Genome Sequencing Platform"/>
            <person name="Earl A."/>
            <person name="Ward D."/>
            <person name="Feldgarden M."/>
            <person name="Gevers D."/>
            <person name="Morotomi M."/>
            <person name="Walker B."/>
            <person name="Young S.K."/>
            <person name="Zeng Q."/>
            <person name="Gargeya S."/>
            <person name="Fitzgerald M."/>
            <person name="Haas B."/>
            <person name="Abouelleil A."/>
            <person name="Alvarado L."/>
            <person name="Arachchi H.M."/>
            <person name="Berlin A.M."/>
            <person name="Chapman S.B."/>
            <person name="Goldberg J."/>
            <person name="Griggs A."/>
            <person name="Gujja S."/>
            <person name="Hansen M."/>
            <person name="Howarth C."/>
            <person name="Imamovic A."/>
            <person name="Larimer J."/>
            <person name="McCowen C."/>
            <person name="Montmayeur A."/>
            <person name="Murphy C."/>
            <person name="Neiman D."/>
            <person name="Pearson M."/>
            <person name="Priest M."/>
            <person name="Roberts A."/>
            <person name="Saif S."/>
            <person name="Shea T."/>
            <person name="Sisk P."/>
            <person name="Sykes S."/>
            <person name="Wortman J."/>
            <person name="Nusbaum C."/>
            <person name="Birren B."/>
        </authorList>
    </citation>
    <scope>NUCLEOTIDE SEQUENCE [LARGE SCALE GENOMIC DNA]</scope>
    <source>
        <strain evidence="1 2">YIT 11860</strain>
    </source>
</reference>
<dbReference type="eggNOG" id="ENOG502ZE9X">
    <property type="taxonomic scope" value="Bacteria"/>
</dbReference>
<sequence length="395" mass="44469">MSNHKFIYSILFSHRIILLLGIVILFSGCANEDEPEQGSVNRTVLIYMLSNNNLGSTYRFDTQNINDMLQVAASGGLNGGNLIIYRDGYDTNPQLIQIRKNESGSAEKAIIKEYPDRNSATTEVMRSVIDETKELFPAKEYGLILWSHSTGWAPGNSSLALSPARRYELPTRSFGQDGKNYMEIDELAEAIPDKQFHFILTDVCFMGGIECAYQLRNKTDYYIGSAAEVLGAGMPYSLTIPKLFDYHLDLKDVCNTIYTYYNAQSGAYRTSTVGLVDCHRLEALADSIHEIFEAHRNDAMPDISNIQHFDRQPPYICFDLQDFLSQIATPDENTGLEQALSQAILYHAATPSVMGDVSIYKHCGLSCYILGTGNTTLDRYYTTLDWYKRVYPDNN</sequence>
<dbReference type="AlphaFoldDB" id="K0XPQ4"/>
<name>K0XPQ4_9BACT</name>
<organism evidence="1 2">
    <name type="scientific">Barnesiella intestinihominis YIT 11860</name>
    <dbReference type="NCBI Taxonomy" id="742726"/>
    <lineage>
        <taxon>Bacteria</taxon>
        <taxon>Pseudomonadati</taxon>
        <taxon>Bacteroidota</taxon>
        <taxon>Bacteroidia</taxon>
        <taxon>Bacteroidales</taxon>
        <taxon>Barnesiellaceae</taxon>
        <taxon>Barnesiella</taxon>
    </lineage>
</organism>
<proteinExistence type="predicted"/>
<dbReference type="STRING" id="742726.HMPREF9448_00024"/>
<evidence type="ECO:0000313" key="2">
    <source>
        <dbReference type="Proteomes" id="UP000006044"/>
    </source>
</evidence>
<dbReference type="EMBL" id="ADLE01000001">
    <property type="protein sequence ID" value="EJZ65855.1"/>
    <property type="molecule type" value="Genomic_DNA"/>
</dbReference>
<gene>
    <name evidence="1" type="ORF">HMPREF9448_00024</name>
</gene>
<evidence type="ECO:0008006" key="3">
    <source>
        <dbReference type="Google" id="ProtNLM"/>
    </source>
</evidence>
<dbReference type="HOGENOM" id="CLU_043496_1_0_10"/>
<keyword evidence="2" id="KW-1185">Reference proteome</keyword>
<dbReference type="Pfam" id="PF03415">
    <property type="entry name" value="Peptidase_C11"/>
    <property type="match status" value="1"/>
</dbReference>
<dbReference type="PANTHER" id="PTHR37835">
    <property type="entry name" value="ALPHA-CLOSTRIPAIN"/>
    <property type="match status" value="1"/>
</dbReference>
<dbReference type="PANTHER" id="PTHR37835:SF1">
    <property type="entry name" value="ALPHA-CLOSTRIPAIN"/>
    <property type="match status" value="1"/>
</dbReference>
<evidence type="ECO:0000313" key="1">
    <source>
        <dbReference type="EMBL" id="EJZ65855.1"/>
    </source>
</evidence>
<protein>
    <recommendedName>
        <fullName evidence="3">Clostripain family protease</fullName>
    </recommendedName>
</protein>
<dbReference type="Gene3D" id="3.40.50.11970">
    <property type="match status" value="1"/>
</dbReference>